<evidence type="ECO:0000313" key="8">
    <source>
        <dbReference type="Proteomes" id="UP000654075"/>
    </source>
</evidence>
<comment type="caution">
    <text evidence="7">The sequence shown here is derived from an EMBL/GenBank/DDBJ whole genome shotgun (WGS) entry which is preliminary data.</text>
</comment>
<evidence type="ECO:0000256" key="5">
    <source>
        <dbReference type="ARBA" id="ARBA00023273"/>
    </source>
</evidence>
<dbReference type="PANTHER" id="PTHR20899">
    <property type="entry name" value="PIERCE HOMOLOG"/>
    <property type="match status" value="1"/>
</dbReference>
<name>A0A813E2I4_POLGL</name>
<evidence type="ECO:0000256" key="4">
    <source>
        <dbReference type="ARBA" id="ARBA00023212"/>
    </source>
</evidence>
<proteinExistence type="inferred from homology"/>
<evidence type="ECO:0000256" key="1">
    <source>
        <dbReference type="ARBA" id="ARBA00004138"/>
    </source>
</evidence>
<keyword evidence="3" id="KW-0963">Cytoplasm</keyword>
<dbReference type="PANTHER" id="PTHR20899:SF1">
    <property type="entry name" value="PIERCER OF MICROTUBULE WALL 1 PROTEIN"/>
    <property type="match status" value="1"/>
</dbReference>
<organism evidence="7 8">
    <name type="scientific">Polarella glacialis</name>
    <name type="common">Dinoflagellate</name>
    <dbReference type="NCBI Taxonomy" id="89957"/>
    <lineage>
        <taxon>Eukaryota</taxon>
        <taxon>Sar</taxon>
        <taxon>Alveolata</taxon>
        <taxon>Dinophyceae</taxon>
        <taxon>Suessiales</taxon>
        <taxon>Suessiaceae</taxon>
        <taxon>Polarella</taxon>
    </lineage>
</organism>
<keyword evidence="4" id="KW-0206">Cytoskeleton</keyword>
<dbReference type="OMA" id="QGHTYKF"/>
<dbReference type="GO" id="GO:0035082">
    <property type="term" value="P:axoneme assembly"/>
    <property type="evidence" value="ECO:0007669"/>
    <property type="project" value="InterPro"/>
</dbReference>
<comment type="similarity">
    <text evidence="6">Belongs to the PIERCE1 family.</text>
</comment>
<protein>
    <submittedName>
        <fullName evidence="7">Uncharacterized protein</fullName>
    </submittedName>
</protein>
<sequence>MDHTDISKVGGMTAIEGSQGKFKIIAPQPSYAEMFYGTTNGQYSGNWHNGLAGHQLGDVPAIRDVLAARSVIKRPVGPIRTTAKCVLANQIAEEKRAMLVDKVLSADVIPKQFPVKACNYNYPPNAKRGSDNPLYGTSSQAYGSEVPMDHQVSDRFFPSGNQFTKEFVDTKPRYTGLSTYPTLSKVHQALDEYY</sequence>
<dbReference type="Pfam" id="PF14892">
    <property type="entry name" value="PIRC1_2"/>
    <property type="match status" value="1"/>
</dbReference>
<keyword evidence="5" id="KW-0966">Cell projection</keyword>
<evidence type="ECO:0000256" key="3">
    <source>
        <dbReference type="ARBA" id="ARBA00022490"/>
    </source>
</evidence>
<evidence type="ECO:0000256" key="2">
    <source>
        <dbReference type="ARBA" id="ARBA00004245"/>
    </source>
</evidence>
<comment type="subcellular location">
    <subcellularLocation>
        <location evidence="1">Cell projection</location>
        <location evidence="1">Cilium</location>
    </subcellularLocation>
    <subcellularLocation>
        <location evidence="2">Cytoplasm</location>
        <location evidence="2">Cytoskeleton</location>
    </subcellularLocation>
</comment>
<dbReference type="Proteomes" id="UP000654075">
    <property type="component" value="Unassembled WGS sequence"/>
</dbReference>
<dbReference type="AlphaFoldDB" id="A0A813E2I4"/>
<dbReference type="OrthoDB" id="546383at2759"/>
<gene>
    <name evidence="7" type="ORF">PGLA1383_LOCUS13740</name>
</gene>
<accession>A0A813E2I4</accession>
<reference evidence="7" key="1">
    <citation type="submission" date="2021-02" db="EMBL/GenBank/DDBJ databases">
        <authorList>
            <person name="Dougan E. K."/>
            <person name="Rhodes N."/>
            <person name="Thang M."/>
            <person name="Chan C."/>
        </authorList>
    </citation>
    <scope>NUCLEOTIDE SEQUENCE</scope>
</reference>
<dbReference type="InterPro" id="IPR026507">
    <property type="entry name" value="PIRC1/2"/>
</dbReference>
<keyword evidence="8" id="KW-1185">Reference proteome</keyword>
<evidence type="ECO:0000256" key="6">
    <source>
        <dbReference type="ARBA" id="ARBA00038014"/>
    </source>
</evidence>
<dbReference type="EMBL" id="CAJNNV010007681">
    <property type="protein sequence ID" value="CAE8595225.1"/>
    <property type="molecule type" value="Genomic_DNA"/>
</dbReference>
<evidence type="ECO:0000313" key="7">
    <source>
        <dbReference type="EMBL" id="CAE8595225.1"/>
    </source>
</evidence>
<dbReference type="GO" id="GO:0005879">
    <property type="term" value="C:axonemal microtubule"/>
    <property type="evidence" value="ECO:0007669"/>
    <property type="project" value="InterPro"/>
</dbReference>